<feature type="compositionally biased region" description="Basic and acidic residues" evidence="1">
    <location>
        <begin position="1875"/>
        <end position="1893"/>
    </location>
</feature>
<feature type="compositionally biased region" description="Polar residues" evidence="1">
    <location>
        <begin position="2320"/>
        <end position="2339"/>
    </location>
</feature>
<accession>A0A086M2Z2</accession>
<feature type="compositionally biased region" description="Acidic residues" evidence="1">
    <location>
        <begin position="1148"/>
        <end position="1168"/>
    </location>
</feature>
<feature type="compositionally biased region" description="Basic and acidic residues" evidence="1">
    <location>
        <begin position="723"/>
        <end position="737"/>
    </location>
</feature>
<feature type="compositionally biased region" description="Low complexity" evidence="1">
    <location>
        <begin position="1894"/>
        <end position="1904"/>
    </location>
</feature>
<feature type="region of interest" description="Disordered" evidence="1">
    <location>
        <begin position="2058"/>
        <end position="2202"/>
    </location>
</feature>
<dbReference type="EMBL" id="AFYV02001014">
    <property type="protein sequence ID" value="KFG63260.1"/>
    <property type="molecule type" value="Genomic_DNA"/>
</dbReference>
<feature type="region of interest" description="Disordered" evidence="1">
    <location>
        <begin position="918"/>
        <end position="955"/>
    </location>
</feature>
<feature type="compositionally biased region" description="Basic and acidic residues" evidence="1">
    <location>
        <begin position="2127"/>
        <end position="2138"/>
    </location>
</feature>
<evidence type="ECO:0000256" key="1">
    <source>
        <dbReference type="SAM" id="MobiDB-lite"/>
    </source>
</evidence>
<feature type="non-terminal residue" evidence="2">
    <location>
        <position position="2339"/>
    </location>
</feature>
<name>A0A086M2Z2_TOXGO</name>
<protein>
    <submittedName>
        <fullName evidence="2">Uncharacterized protein</fullName>
    </submittedName>
</protein>
<organism evidence="2 3">
    <name type="scientific">Toxoplasma gondii RUB</name>
    <dbReference type="NCBI Taxonomy" id="935652"/>
    <lineage>
        <taxon>Eukaryota</taxon>
        <taxon>Sar</taxon>
        <taxon>Alveolata</taxon>
        <taxon>Apicomplexa</taxon>
        <taxon>Conoidasida</taxon>
        <taxon>Coccidia</taxon>
        <taxon>Eucoccidiorida</taxon>
        <taxon>Eimeriorina</taxon>
        <taxon>Sarcocystidae</taxon>
        <taxon>Toxoplasma</taxon>
    </lineage>
</organism>
<feature type="region of interest" description="Disordered" evidence="1">
    <location>
        <begin position="1145"/>
        <end position="1168"/>
    </location>
</feature>
<feature type="region of interest" description="Disordered" evidence="1">
    <location>
        <begin position="2265"/>
        <end position="2339"/>
    </location>
</feature>
<reference evidence="2 3" key="1">
    <citation type="submission" date="2014-05" db="EMBL/GenBank/DDBJ databases">
        <authorList>
            <person name="Sibley D."/>
            <person name="Venepally P."/>
            <person name="Karamycheva S."/>
            <person name="Hadjithomas M."/>
            <person name="Khan A."/>
            <person name="Brunk B."/>
            <person name="Roos D."/>
            <person name="Caler E."/>
            <person name="Lorenzi H."/>
        </authorList>
    </citation>
    <scope>NUCLEOTIDE SEQUENCE [LARGE SCALE GENOMIC DNA]</scope>
    <source>
        <strain evidence="2 3">RUB</strain>
    </source>
</reference>
<feature type="region of interest" description="Disordered" evidence="1">
    <location>
        <begin position="723"/>
        <end position="772"/>
    </location>
</feature>
<feature type="compositionally biased region" description="Basic and acidic residues" evidence="1">
    <location>
        <begin position="55"/>
        <end position="69"/>
    </location>
</feature>
<feature type="region of interest" description="Disordered" evidence="1">
    <location>
        <begin position="636"/>
        <end position="706"/>
    </location>
</feature>
<gene>
    <name evidence="2" type="ORF">TGRUB_286270B</name>
</gene>
<evidence type="ECO:0000313" key="3">
    <source>
        <dbReference type="Proteomes" id="UP000028834"/>
    </source>
</evidence>
<feature type="compositionally biased region" description="Basic and acidic residues" evidence="1">
    <location>
        <begin position="1616"/>
        <end position="1652"/>
    </location>
</feature>
<feature type="region of interest" description="Disordered" evidence="1">
    <location>
        <begin position="219"/>
        <end position="350"/>
    </location>
</feature>
<dbReference type="Proteomes" id="UP000028834">
    <property type="component" value="Unassembled WGS sequence"/>
</dbReference>
<feature type="compositionally biased region" description="Low complexity" evidence="1">
    <location>
        <begin position="2175"/>
        <end position="2201"/>
    </location>
</feature>
<evidence type="ECO:0000313" key="2">
    <source>
        <dbReference type="EMBL" id="KFG63260.1"/>
    </source>
</evidence>
<feature type="compositionally biased region" description="Basic and acidic residues" evidence="1">
    <location>
        <begin position="311"/>
        <end position="323"/>
    </location>
</feature>
<feature type="compositionally biased region" description="Basic and acidic residues" evidence="1">
    <location>
        <begin position="941"/>
        <end position="953"/>
    </location>
</feature>
<proteinExistence type="predicted"/>
<feature type="non-terminal residue" evidence="2">
    <location>
        <position position="1"/>
    </location>
</feature>
<feature type="region of interest" description="Disordered" evidence="1">
    <location>
        <begin position="1856"/>
        <end position="1978"/>
    </location>
</feature>
<feature type="compositionally biased region" description="Basic and acidic residues" evidence="1">
    <location>
        <begin position="1955"/>
        <end position="1977"/>
    </location>
</feature>
<feature type="region of interest" description="Disordered" evidence="1">
    <location>
        <begin position="1551"/>
        <end position="1673"/>
    </location>
</feature>
<dbReference type="VEuPathDB" id="ToxoDB:TGRUB_286270B"/>
<feature type="region of interest" description="Disordered" evidence="1">
    <location>
        <begin position="55"/>
        <end position="91"/>
    </location>
</feature>
<feature type="compositionally biased region" description="Low complexity" evidence="1">
    <location>
        <begin position="739"/>
        <end position="751"/>
    </location>
</feature>
<comment type="caution">
    <text evidence="2">The sequence shown here is derived from an EMBL/GenBank/DDBJ whole genome shotgun (WGS) entry which is preliminary data.</text>
</comment>
<feature type="compositionally biased region" description="Basic and acidic residues" evidence="1">
    <location>
        <begin position="233"/>
        <end position="274"/>
    </location>
</feature>
<feature type="compositionally biased region" description="Basic and acidic residues" evidence="1">
    <location>
        <begin position="1577"/>
        <end position="1609"/>
    </location>
</feature>
<feature type="compositionally biased region" description="Basic and acidic residues" evidence="1">
    <location>
        <begin position="1907"/>
        <end position="1929"/>
    </location>
</feature>
<feature type="compositionally biased region" description="Low complexity" evidence="1">
    <location>
        <begin position="1653"/>
        <end position="1662"/>
    </location>
</feature>
<feature type="compositionally biased region" description="Basic and acidic residues" evidence="1">
    <location>
        <begin position="281"/>
        <end position="295"/>
    </location>
</feature>
<dbReference type="OrthoDB" id="347960at2759"/>
<feature type="compositionally biased region" description="Low complexity" evidence="1">
    <location>
        <begin position="331"/>
        <end position="340"/>
    </location>
</feature>
<sequence length="2339" mass="252376">LPADVVSHFVCFQEARLPLELDGLLREICMHRCLQQCSCSLSSCGAPREVEEGHEKRSANENACEEKRTPGSCVDEQSSRETGSPEAASASSPFLPLAAVERYCEPSCRRQDPDRLRCGAPPRECQVWCACAELPPSSEADAPPTAPTSSLAGVSECCVCLFTLVGRARSGVLPALLESRDDAERATLLLLDLALDELHQTLVGRLFGAYRHSREALTQASEPGQCARMSAATRERGNTQKAKQSERAEQVERVGDRRAWGALSEREELQDDARGQAGEGALREGNSEEKRKVEDGGVDFSAKKRSGSDTQCRDVIPERREPSEMLQPVQSATGSSTSASVTLESGRRRTRRRQLRLHAPAASNECPVTARVARERALGSMAFWPACVGTLFPLLGSLLPGLVILHPWYEEVEALYHDWQFISQLLEREMSERVLCASETPQKKEGARERGDCVDAAAQGLPPSLLFLVAVTRRLERCVVRLAGLLEENINGKLAFFIQARNGPSLLACVLVERFVHSSVVNAVAVVLQQLSVSLSFYFPSVSSAVSILPTNSSAAAGVLAFMPSLSGAQFIPPSSFPLLLAASHFDEDATLPAYIRAILLCPAAAPFLERVKGPVLLSQLDRLAAIGRELVGGATEPCCGNAEEETQREERGKDTTGSTSIERGRAPQGRTASKRFEEKRDLQPAGGRPRASGYEDDNRDTLGDAFDGDACDARFCEDREKPKRELGTQNEHEERPTSAGGRVSSRSLSSTRRDGSFFSLPPPAVSESACSSHSLSSRSLRSGTVPEGPRQAQLAADLSWTFQELQIAAAAALAACESGSVSSPLRFCAPRLTSRLMLRARAQQCMVAVVSDPAFFLALLVDLIQQRKGQQRREDSFQEAGTSERCRRTAFGSFSARPRKNSKNSLISGQGVAGFFSRSSPAVGRRREIPRKGAQGPRQEGGERRRREEGRATQRNAFILGERRRSIAEVLQVLERRRRREGVFVGVPAHSSLNARRHASNFRRQRASKHSHNACLSSSICGFPSCFSFPGDELERVSVEFGPSSGPSSGAVLIQRDVEIHSYLHGQALRVRSAPSLPNRTAELVQRLPLLLLLSHPQLVPLLPDFLQDSWPLNADALQLAGDAGHLQALTDAAVAAATASAGGSFLEDEREEGPEARAEEEEEDLGDRDAFFLTRPTKCIGQTPFRSDGEPERETAAEVVETAAEVVETAAEVVETAAEVVETAAEVVETERLDESLEVKCGGAEEFQSETGDEGKLGLQAGQIGSDLLATCDDPETESHSPGRGCVECEAAAAKREEQEGRDRSVCLESRQQLRKPLDLAASTPCLQLCLRCEQHPKKRKRASLMAFLNSLFPPCYPSLASSLSAHCCSSPSAASVARALSRSRCPCLAEWACASRASESPFSPVGPQGSLSRFSSSPSCRSSTLLIEHASWADPFRLPMRNAPIFPPIFEALSSAGHEAEEGAEEKAFVEASATAAAVAACAALNAPPEATVKAVAEARAWSSRRLLRRIQSRQRRASSSDSHTASWAPTGVSAALATPRGGPGLAFLLGKRPLGSPSDTARDRSQLSSSSEAGDKRGDENSENALEDRSRRGGADTVFEGRLEASRASPARRPEGVETLPRKDDAVGPFYDERSPIAFEKPRKDFERSPPSASPASPTTVAGMFAPEKGDASRSSASFFSSRFSARSYAASSPRWLLGVESFQPHMVGSKGLSIALLQQSPIRGCLSATAAVPFDAFERTLRHSVNREARRKLQQIISALDLSGDMEKLRRSRNAAKAAATAARAGAAVARAMGQEAPDGALAASAVAGGETVFLHTVLQLERLLKRARHLVRSLHLPPDAFRDLYLFSNSPDGAEGEARRRTAGPARETGPRGRREAERREGERSEAAAETAAEPGSSYRGEGRESERARDGRGKERGDEARGSRRRSMTAPETARGDRETGRQAAETARCEERGASDDGRTKARHAEEQRRIKHRQAKLKALLQQNPEHLWNCVKNVWCTIFSPSVVLALQRAQLRFSQIRIAVILQLVDGICEASFLCRTDIGSLYSRTPREQAADPSLRLSHICDEKSRSRGRWPEGPVSLRASAGTGRKPHTPRNAPAASETAEGYHESSTGSGTKETLRHPHGDRSESPGGAHKGSSATTEETEARKPHPGWLERTPHIGDTFSSPRSLRSLSGSESPRSSGEAGPSSCECSPCGCPEIRELYGEVTLGLGLAPRELLEGAVASPGEPLLFRARYTADPPFGASLWGAGGDCGGTVRRPEEGPGASADAVGVLREQSAREEQAEEKEENGQATREGSQEGRGREGLLSSGWTREATPSSARGVHASST</sequence>